<comment type="caution">
    <text evidence="2">The sequence shown here is derived from an EMBL/GenBank/DDBJ whole genome shotgun (WGS) entry which is preliminary data.</text>
</comment>
<accession>K1TJT3</accession>
<dbReference type="EMBL" id="AJWY01006551">
    <property type="protein sequence ID" value="EKC66535.1"/>
    <property type="molecule type" value="Genomic_DNA"/>
</dbReference>
<evidence type="ECO:0000313" key="2">
    <source>
        <dbReference type="EMBL" id="EKC66535.1"/>
    </source>
</evidence>
<dbReference type="AlphaFoldDB" id="K1TJT3"/>
<gene>
    <name evidence="2" type="ORF">LEA_09761</name>
</gene>
<dbReference type="PANTHER" id="PTHR36179:SF2">
    <property type="entry name" value="LUD DOMAIN-CONTAINING PROTEIN"/>
    <property type="match status" value="1"/>
</dbReference>
<proteinExistence type="predicted"/>
<dbReference type="InterPro" id="IPR003741">
    <property type="entry name" value="LUD_dom"/>
</dbReference>
<dbReference type="PANTHER" id="PTHR36179">
    <property type="entry name" value="LUD_DOM DOMAIN-CONTAINING PROTEIN"/>
    <property type="match status" value="1"/>
</dbReference>
<feature type="domain" description="LUD" evidence="1">
    <location>
        <begin position="14"/>
        <end position="127"/>
    </location>
</feature>
<name>K1TJT3_9ZZZZ</name>
<evidence type="ECO:0000259" key="1">
    <source>
        <dbReference type="Pfam" id="PF02589"/>
    </source>
</evidence>
<sequence length="127" mass="13968">MEQAEVLRNQLLGENLVKNLTKRGMAAYYCATKEEALAKALELIPENDVVAWGGSVSIKEIGLLDAVKRRNPVIDRELADTPEEKMELMRNSLLCDTFLMSSNAISKDGQLVNIDGNGNRVAAMIFG</sequence>
<feature type="non-terminal residue" evidence="2">
    <location>
        <position position="127"/>
    </location>
</feature>
<organism evidence="2">
    <name type="scientific">human gut metagenome</name>
    <dbReference type="NCBI Taxonomy" id="408170"/>
    <lineage>
        <taxon>unclassified sequences</taxon>
        <taxon>metagenomes</taxon>
        <taxon>organismal metagenomes</taxon>
    </lineage>
</organism>
<reference evidence="2" key="1">
    <citation type="journal article" date="2013" name="Environ. Microbiol.">
        <title>Microbiota from the distal guts of lean and obese adolescents exhibit partial functional redundancy besides clear differences in community structure.</title>
        <authorList>
            <person name="Ferrer M."/>
            <person name="Ruiz A."/>
            <person name="Lanza F."/>
            <person name="Haange S.B."/>
            <person name="Oberbach A."/>
            <person name="Till H."/>
            <person name="Bargiela R."/>
            <person name="Campoy C."/>
            <person name="Segura M.T."/>
            <person name="Richter M."/>
            <person name="von Bergen M."/>
            <person name="Seifert J."/>
            <person name="Suarez A."/>
        </authorList>
    </citation>
    <scope>NUCLEOTIDE SEQUENCE</scope>
</reference>
<protein>
    <submittedName>
        <fullName evidence="2">Protein containing DUF1121</fullName>
    </submittedName>
</protein>
<dbReference type="Pfam" id="PF02589">
    <property type="entry name" value="LUD_dom"/>
    <property type="match status" value="1"/>
</dbReference>